<evidence type="ECO:0000313" key="3">
    <source>
        <dbReference type="Proteomes" id="UP001320159"/>
    </source>
</evidence>
<reference evidence="2 3" key="1">
    <citation type="submission" date="2017-11" db="EMBL/GenBank/DDBJ databases">
        <title>Isolation and Characterization of Family Methanocellaceae Species from Potential Methane Hydrate Area Offshore Southwestern Taiwan.</title>
        <authorList>
            <person name="Zhang W.-L."/>
            <person name="Chen W.-C."/>
            <person name="Lai M.-C."/>
            <person name="Chen S.-C."/>
        </authorList>
    </citation>
    <scope>NUCLEOTIDE SEQUENCE [LARGE SCALE GENOMIC DNA]</scope>
    <source>
        <strain evidence="2 3">CWC-04</strain>
    </source>
</reference>
<feature type="transmembrane region" description="Helical" evidence="1">
    <location>
        <begin position="385"/>
        <end position="405"/>
    </location>
</feature>
<sequence>MNNQKKQILIILFSIIVTVTLSYTPLIATGAISTGNENDPQNILQIDIDDFYVLALFELPSITPSTIPVPTNIPVPTALPTEIPDDFTLPEDIPSFDNASIDMTISEDGQGPVNITVNGISLSTNGSFLKAPPGVNIQDLLKEDISMPINSAKGNTAGNIYIEAVPLDNNTASIVSIRLEANSTEMLEGLEYTAQINAFLDDIPANGTFDIDFNELNGLEDIYLNNIANLLYLLQLMGIDPDNLTMSSIDTAHFDPDLTPETYNNELPTDDIFLMMDIYGDYLLSLYGDTILEVIADGYPGISMANITLELPKDGNFDPHNTFAGLRVHGDTYEVLSASVEGDMGDKLKFNINSPNGFSEFAIISMKENMAHTASNENMNIPQSIPGFDVFIFLAAMITTAYITLRKR</sequence>
<protein>
    <submittedName>
        <fullName evidence="2">Uncharacterized protein</fullName>
    </submittedName>
</protein>
<organism evidence="2 3">
    <name type="scientific">Methanooceanicella nereidis</name>
    <dbReference type="NCBI Taxonomy" id="2052831"/>
    <lineage>
        <taxon>Archaea</taxon>
        <taxon>Methanobacteriati</taxon>
        <taxon>Methanobacteriota</taxon>
        <taxon>Stenosarchaea group</taxon>
        <taxon>Methanomicrobia</taxon>
        <taxon>Methanocellales</taxon>
        <taxon>Methanocellaceae</taxon>
        <taxon>Methanooceanicella</taxon>
    </lineage>
</organism>
<keyword evidence="1" id="KW-0812">Transmembrane</keyword>
<accession>A0AAP2R9Z2</accession>
<keyword evidence="1" id="KW-1133">Transmembrane helix</keyword>
<keyword evidence="3" id="KW-1185">Reference proteome</keyword>
<dbReference type="Proteomes" id="UP001320159">
    <property type="component" value="Unassembled WGS sequence"/>
</dbReference>
<evidence type="ECO:0000256" key="1">
    <source>
        <dbReference type="SAM" id="Phobius"/>
    </source>
</evidence>
<gene>
    <name evidence="2" type="ORF">CUJ83_01360</name>
</gene>
<name>A0AAP2R9Z2_9EURY</name>
<keyword evidence="1" id="KW-0472">Membrane</keyword>
<dbReference type="AlphaFoldDB" id="A0AAP2R9Z2"/>
<dbReference type="RefSeq" id="WP_230739716.1">
    <property type="nucleotide sequence ID" value="NZ_PGCK01000001.1"/>
</dbReference>
<comment type="caution">
    <text evidence="2">The sequence shown here is derived from an EMBL/GenBank/DDBJ whole genome shotgun (WGS) entry which is preliminary data.</text>
</comment>
<evidence type="ECO:0000313" key="2">
    <source>
        <dbReference type="EMBL" id="MCD1293641.1"/>
    </source>
</evidence>
<proteinExistence type="predicted"/>
<dbReference type="EMBL" id="PGCK01000001">
    <property type="protein sequence ID" value="MCD1293641.1"/>
    <property type="molecule type" value="Genomic_DNA"/>
</dbReference>